<evidence type="ECO:0000313" key="2">
    <source>
        <dbReference type="EMBL" id="NJX15257.1"/>
    </source>
</evidence>
<dbReference type="Proteomes" id="UP000760545">
    <property type="component" value="Unassembled WGS sequence"/>
</dbReference>
<feature type="transmembrane region" description="Helical" evidence="1">
    <location>
        <begin position="144"/>
        <end position="165"/>
    </location>
</feature>
<evidence type="ECO:0000313" key="3">
    <source>
        <dbReference type="Proteomes" id="UP000760545"/>
    </source>
</evidence>
<proteinExistence type="predicted"/>
<name>A0ABX1DA47_9FLAO</name>
<organism evidence="2 3">
    <name type="scientific">Tamlana crocina</name>
    <dbReference type="NCBI Taxonomy" id="393006"/>
    <lineage>
        <taxon>Bacteria</taxon>
        <taxon>Pseudomonadati</taxon>
        <taxon>Bacteroidota</taxon>
        <taxon>Flavobacteriia</taxon>
        <taxon>Flavobacteriales</taxon>
        <taxon>Flavobacteriaceae</taxon>
        <taxon>Tamlana</taxon>
    </lineage>
</organism>
<keyword evidence="1" id="KW-1133">Transmembrane helix</keyword>
<evidence type="ECO:0000256" key="1">
    <source>
        <dbReference type="SAM" id="Phobius"/>
    </source>
</evidence>
<dbReference type="RefSeq" id="WP_167917504.1">
    <property type="nucleotide sequence ID" value="NZ_JAAVJS010000008.1"/>
</dbReference>
<reference evidence="2 3" key="1">
    <citation type="submission" date="2020-03" db="EMBL/GenBank/DDBJ databases">
        <title>Tamlana sp. nov, isolated from XXX.</title>
        <authorList>
            <person name="Cao W.R."/>
        </authorList>
    </citation>
    <scope>NUCLEOTIDE SEQUENCE [LARGE SCALE GENOMIC DNA]</scope>
    <source>
        <strain evidence="2 3">HST1-43</strain>
    </source>
</reference>
<comment type="caution">
    <text evidence="2">The sequence shown here is derived from an EMBL/GenBank/DDBJ whole genome shotgun (WGS) entry which is preliminary data.</text>
</comment>
<dbReference type="InterPro" id="IPR018723">
    <property type="entry name" value="DUF2254_membrane"/>
</dbReference>
<feature type="transmembrane region" description="Helical" evidence="1">
    <location>
        <begin position="66"/>
        <end position="90"/>
    </location>
</feature>
<gene>
    <name evidence="2" type="ORF">HC176_07120</name>
</gene>
<keyword evidence="1" id="KW-0472">Membrane</keyword>
<dbReference type="EMBL" id="JAAVJS010000008">
    <property type="protein sequence ID" value="NJX15257.1"/>
    <property type="molecule type" value="Genomic_DNA"/>
</dbReference>
<accession>A0ABX1DA47</accession>
<dbReference type="Pfam" id="PF10011">
    <property type="entry name" value="DUF2254"/>
    <property type="match status" value="1"/>
</dbReference>
<feature type="transmembrane region" description="Helical" evidence="1">
    <location>
        <begin position="111"/>
        <end position="132"/>
    </location>
</feature>
<protein>
    <submittedName>
        <fullName evidence="2">DUF2254 domain-containing protein</fullName>
    </submittedName>
</protein>
<keyword evidence="3" id="KW-1185">Reference proteome</keyword>
<keyword evidence="1" id="KW-0812">Transmembrane</keyword>
<feature type="transmembrane region" description="Helical" evidence="1">
    <location>
        <begin position="20"/>
        <end position="40"/>
    </location>
</feature>
<sequence>MKTYFYKIFKYVIRLESKIAFYPTIISVLGVFFAFLMYYLEELNLSNYLKEHTPWLVIKNIETARVILTTFVAGLVSIMVFSFSMVMLLLNQASSSYSPRVLPGLISNRRHQIILGIFNSCLLYCIFTLIALDSTDSQQYQIPGFSVLLSIVFMAVCLGAFIYFIHSISQEIQINNIMKAIFLKAKSRLETIMKSENDIPENFPESKNWTVLKAVRSGYIEDVGLPAICEVLKDDGLKAEIVVYKGEYVLEGMPLLKVSNSVTDEQEDKLLAAFSYSRSELIEDNYVLAFKHITEIIVKAMSPGINDPGTALNGIDYLMDLFMLRMQKQDHSYYFNDNDEAVIYVKTLNFKLLLYNVMSSLRTYCTGDVIIVQKLIKMLGHLLQNHHCAHSNYKDDVREELENLLEDAKRAIKNPSDVEVVSSQFNAVL</sequence>